<keyword evidence="3" id="KW-0949">S-adenosyl-L-methionine</keyword>
<dbReference type="Pfam" id="PF04055">
    <property type="entry name" value="Radical_SAM"/>
    <property type="match status" value="1"/>
</dbReference>
<keyword evidence="4" id="KW-0479">Metal-binding</keyword>
<keyword evidence="6" id="KW-0411">Iron-sulfur</keyword>
<evidence type="ECO:0000313" key="8">
    <source>
        <dbReference type="EMBL" id="OOM11101.1"/>
    </source>
</evidence>
<reference evidence="8 9" key="1">
    <citation type="submission" date="2016-05" db="EMBL/GenBank/DDBJ databases">
        <title>Microbial solvent formation.</title>
        <authorList>
            <person name="Poehlein A."/>
            <person name="Montoya Solano J.D."/>
            <person name="Flitsch S."/>
            <person name="Krabben P."/>
            <person name="Duerre P."/>
            <person name="Daniel R."/>
        </authorList>
    </citation>
    <scope>NUCLEOTIDE SEQUENCE [LARGE SCALE GENOMIC DNA]</scope>
    <source>
        <strain evidence="8 9">L1-8</strain>
    </source>
</reference>
<dbReference type="SFLD" id="SFLDS00029">
    <property type="entry name" value="Radical_SAM"/>
    <property type="match status" value="1"/>
</dbReference>
<gene>
    <name evidence="8" type="primary">mtaB_1</name>
    <name evidence="8" type="ORF">CLOSAC_26440</name>
</gene>
<dbReference type="PROSITE" id="PS51918">
    <property type="entry name" value="RADICAL_SAM"/>
    <property type="match status" value="1"/>
</dbReference>
<dbReference type="EMBL" id="LZYZ01000005">
    <property type="protein sequence ID" value="OOM11101.1"/>
    <property type="molecule type" value="Genomic_DNA"/>
</dbReference>
<dbReference type="InterPro" id="IPR023404">
    <property type="entry name" value="rSAM_horseshoe"/>
</dbReference>
<dbReference type="InterPro" id="IPR039661">
    <property type="entry name" value="ELP3"/>
</dbReference>
<dbReference type="SFLD" id="SFLDG01091">
    <property type="entry name" value="uncharacterized_CHP01210-like"/>
    <property type="match status" value="1"/>
</dbReference>
<dbReference type="EC" id="2.-.-.-" evidence="8"/>
<dbReference type="PANTHER" id="PTHR11135:SF1">
    <property type="entry name" value="PROTEIN YHCC"/>
    <property type="match status" value="1"/>
</dbReference>
<dbReference type="PANTHER" id="PTHR11135">
    <property type="entry name" value="HISTONE ACETYLTRANSFERASE-RELATED"/>
    <property type="match status" value="1"/>
</dbReference>
<dbReference type="GO" id="GO:0046872">
    <property type="term" value="F:metal ion binding"/>
    <property type="evidence" value="ECO:0007669"/>
    <property type="project" value="UniProtKB-KW"/>
</dbReference>
<evidence type="ECO:0000256" key="6">
    <source>
        <dbReference type="ARBA" id="ARBA00023014"/>
    </source>
</evidence>
<dbReference type="InterPro" id="IPR007197">
    <property type="entry name" value="rSAM"/>
</dbReference>
<evidence type="ECO:0000256" key="3">
    <source>
        <dbReference type="ARBA" id="ARBA00022691"/>
    </source>
</evidence>
<proteinExistence type="predicted"/>
<dbReference type="NCBIfam" id="TIGR01212">
    <property type="entry name" value="TIGR01212 family radical SAM protein"/>
    <property type="match status" value="1"/>
</dbReference>
<dbReference type="Proteomes" id="UP000191154">
    <property type="component" value="Unassembled WGS sequence"/>
</dbReference>
<name>A0A1S8N465_CLOSA</name>
<dbReference type="AlphaFoldDB" id="A0A1S8N465"/>
<evidence type="ECO:0000256" key="1">
    <source>
        <dbReference type="ARBA" id="ARBA00001966"/>
    </source>
</evidence>
<evidence type="ECO:0000256" key="2">
    <source>
        <dbReference type="ARBA" id="ARBA00022485"/>
    </source>
</evidence>
<dbReference type="InterPro" id="IPR058240">
    <property type="entry name" value="rSAM_sf"/>
</dbReference>
<evidence type="ECO:0000313" key="9">
    <source>
        <dbReference type="Proteomes" id="UP000191154"/>
    </source>
</evidence>
<keyword evidence="2" id="KW-0004">4Fe-4S</keyword>
<dbReference type="InterPro" id="IPR032432">
    <property type="entry name" value="Radical_SAM_C"/>
</dbReference>
<keyword evidence="8" id="KW-0808">Transferase</keyword>
<evidence type="ECO:0000259" key="7">
    <source>
        <dbReference type="PROSITE" id="PS51918"/>
    </source>
</evidence>
<dbReference type="Gene3D" id="3.80.30.20">
    <property type="entry name" value="tm_1862 like domain"/>
    <property type="match status" value="1"/>
</dbReference>
<evidence type="ECO:0000256" key="5">
    <source>
        <dbReference type="ARBA" id="ARBA00023004"/>
    </source>
</evidence>
<dbReference type="GO" id="GO:0016740">
    <property type="term" value="F:transferase activity"/>
    <property type="evidence" value="ECO:0007669"/>
    <property type="project" value="UniProtKB-KW"/>
</dbReference>
<comment type="caution">
    <text evidence="8">The sequence shown here is derived from an EMBL/GenBank/DDBJ whole genome shotgun (WGS) entry which is preliminary data.</text>
</comment>
<keyword evidence="5" id="KW-0408">Iron</keyword>
<dbReference type="Pfam" id="PF16199">
    <property type="entry name" value="Radical_SAM_C"/>
    <property type="match status" value="1"/>
</dbReference>
<feature type="domain" description="Radical SAM core" evidence="7">
    <location>
        <begin position="63"/>
        <end position="303"/>
    </location>
</feature>
<organism evidence="8 9">
    <name type="scientific">Clostridium saccharobutylicum</name>
    <dbReference type="NCBI Taxonomy" id="169679"/>
    <lineage>
        <taxon>Bacteria</taxon>
        <taxon>Bacillati</taxon>
        <taxon>Bacillota</taxon>
        <taxon>Clostridia</taxon>
        <taxon>Eubacteriales</taxon>
        <taxon>Clostridiaceae</taxon>
        <taxon>Clostridium</taxon>
    </lineage>
</organism>
<dbReference type="SFLD" id="SFLDG01086">
    <property type="entry name" value="elongater_protein-like"/>
    <property type="match status" value="1"/>
</dbReference>
<dbReference type="InterPro" id="IPR006638">
    <property type="entry name" value="Elp3/MiaA/NifB-like_rSAM"/>
</dbReference>
<dbReference type="InterPro" id="IPR005911">
    <property type="entry name" value="YhcC-like"/>
</dbReference>
<dbReference type="GO" id="GO:0051539">
    <property type="term" value="F:4 iron, 4 sulfur cluster binding"/>
    <property type="evidence" value="ECO:0007669"/>
    <property type="project" value="UniProtKB-KW"/>
</dbReference>
<protein>
    <submittedName>
        <fullName evidence="8">Threonylcarbamoyladenosine tRNA methylthiotransferase MtaB</fullName>
        <ecNumber evidence="8">2.-.-.-</ecNumber>
    </submittedName>
</protein>
<dbReference type="SUPFAM" id="SSF102114">
    <property type="entry name" value="Radical SAM enzymes"/>
    <property type="match status" value="1"/>
</dbReference>
<dbReference type="CDD" id="cd01335">
    <property type="entry name" value="Radical_SAM"/>
    <property type="match status" value="1"/>
</dbReference>
<dbReference type="SMART" id="SM00729">
    <property type="entry name" value="Elp3"/>
    <property type="match status" value="1"/>
</dbReference>
<dbReference type="STRING" id="169679.CSACC_00540"/>
<evidence type="ECO:0000256" key="4">
    <source>
        <dbReference type="ARBA" id="ARBA00022723"/>
    </source>
</evidence>
<comment type="cofactor">
    <cofactor evidence="1">
        <name>[4Fe-4S] cluster</name>
        <dbReference type="ChEBI" id="CHEBI:49883"/>
    </cofactor>
</comment>
<sequence length="352" mass="40420">MQNVIQQCTFRNLQCTIKKGINYVRYENNNLMHVLFCLDLGGNMNNFWNGKRYHSLNYFLRDKFGEKVFKISLDGGFSCPNRDGKISSGGCLFCSERGSGDYAGNRELSISKQFDDIKTMMANKWKSGKYIAYFQAYTNTYAPVSELRRKYEEALKQEGVVAIAIATRPDCLGDDVLELLDEINKKFYLWIELGLQTSNDETAKRINRGYKLDVFENAMKKLKDRNIDVVVHDILGLPGETKEDMLNTMDYIAHSGAKGIKLHLLHLMKQTPMVKVYEKGELEFLSQEDYIELVTQGIAMLPKDMVVHRLTGDAPRDLLIGPMWSLKKWEVLNSIDKTLEDNDLWQGKNFKG</sequence>
<accession>A0A1S8N465</accession>